<name>A0ABT7VQ53_9GAMM</name>
<dbReference type="Proteomes" id="UP001171945">
    <property type="component" value="Unassembled WGS sequence"/>
</dbReference>
<gene>
    <name evidence="1" type="ORF">QUF54_00330</name>
</gene>
<evidence type="ECO:0000313" key="1">
    <source>
        <dbReference type="EMBL" id="MDM8561782.1"/>
    </source>
</evidence>
<evidence type="ECO:0000313" key="2">
    <source>
        <dbReference type="Proteomes" id="UP001171945"/>
    </source>
</evidence>
<accession>A0ABT7VQ53</accession>
<keyword evidence="2" id="KW-1185">Reference proteome</keyword>
<organism evidence="1 2">
    <name type="scientific">Candidatus Marithioploca araucensis</name>
    <dbReference type="NCBI Taxonomy" id="70273"/>
    <lineage>
        <taxon>Bacteria</taxon>
        <taxon>Pseudomonadati</taxon>
        <taxon>Pseudomonadota</taxon>
        <taxon>Gammaproteobacteria</taxon>
        <taxon>Thiotrichales</taxon>
        <taxon>Thiotrichaceae</taxon>
        <taxon>Candidatus Marithioploca</taxon>
    </lineage>
</organism>
<reference evidence="1" key="1">
    <citation type="submission" date="2023-06" db="EMBL/GenBank/DDBJ databases">
        <title>Uncultivated large filamentous bacteria from sulfidic sediments reveal new species and different genomic features in energy metabolism and defense.</title>
        <authorList>
            <person name="Fonseca A."/>
        </authorList>
    </citation>
    <scope>NUCLEOTIDE SEQUENCE</scope>
    <source>
        <strain evidence="1">HSG4</strain>
    </source>
</reference>
<sequence length="199" mass="23660">MNIETEFYLKQLENWPKTGQHILAHYDDETIMVYQAYRSSIGNFALKKGYFGGDFKYTRMSWIKPNFLWMMYRSGWGTKAGQEMILAIRLRRQFFDNLLSLAIPSSYSNRMKETPASWKEKIKRSSVRLQWDPDHNPIGEKVERRAIQLGLRDNALKSYGKKEVLEIINMSDFVAEQRENQKYFDKLVIPRERVYLPDN</sequence>
<protein>
    <submittedName>
        <fullName evidence="1">DUF4291 domain-containing protein</fullName>
    </submittedName>
</protein>
<dbReference type="Pfam" id="PF14124">
    <property type="entry name" value="DUF4291"/>
    <property type="match status" value="1"/>
</dbReference>
<comment type="caution">
    <text evidence="1">The sequence shown here is derived from an EMBL/GenBank/DDBJ whole genome shotgun (WGS) entry which is preliminary data.</text>
</comment>
<dbReference type="InterPro" id="IPR025633">
    <property type="entry name" value="DUF4291"/>
</dbReference>
<proteinExistence type="predicted"/>
<dbReference type="PANTHER" id="PTHR38567:SF1">
    <property type="entry name" value="DUF4291 DOMAIN-CONTAINING PROTEIN"/>
    <property type="match status" value="1"/>
</dbReference>
<dbReference type="EMBL" id="JAUCGM010000004">
    <property type="protein sequence ID" value="MDM8561782.1"/>
    <property type="molecule type" value="Genomic_DNA"/>
</dbReference>
<dbReference type="PANTHER" id="PTHR38567">
    <property type="entry name" value="DUF4291 DOMAIN-CONTAINING PROTEIN"/>
    <property type="match status" value="1"/>
</dbReference>